<keyword evidence="5 7" id="KW-0687">Ribonucleoprotein</keyword>
<dbReference type="GO" id="GO:0009507">
    <property type="term" value="C:chloroplast"/>
    <property type="evidence" value="ECO:0007669"/>
    <property type="project" value="UniProtKB-SubCell"/>
</dbReference>
<dbReference type="InterPro" id="IPR012677">
    <property type="entry name" value="Nucleotide-bd_a/b_plait_sf"/>
</dbReference>
<dbReference type="GeneID" id="29999064"/>
<reference evidence="8" key="2">
    <citation type="submission" date="2016-10" db="EMBL/GenBank/DDBJ databases">
        <authorList>
            <person name="de Groot N.N."/>
        </authorList>
    </citation>
    <scope>NUCLEOTIDE SEQUENCE</scope>
    <source>
        <strain evidence="8">HV00480</strain>
    </source>
</reference>
<keyword evidence="4 7" id="KW-0689">Ribosomal protein</keyword>
<dbReference type="EMBL" id="LT622867">
    <property type="protein sequence ID" value="SCW22204.1"/>
    <property type="molecule type" value="Genomic_DNA"/>
</dbReference>
<keyword evidence="2 7" id="KW-0699">rRNA-binding</keyword>
<evidence type="ECO:0000256" key="4">
    <source>
        <dbReference type="ARBA" id="ARBA00022980"/>
    </source>
</evidence>
<comment type="similarity">
    <text evidence="1 7">Belongs to the universal ribosomal protein uL23 family.</text>
</comment>
<evidence type="ECO:0000256" key="5">
    <source>
        <dbReference type="ARBA" id="ARBA00023274"/>
    </source>
</evidence>
<dbReference type="PANTHER" id="PTHR11620">
    <property type="entry name" value="60S RIBOSOMAL PROTEIN L23A"/>
    <property type="match status" value="1"/>
</dbReference>
<evidence type="ECO:0000256" key="6">
    <source>
        <dbReference type="ARBA" id="ARBA00035287"/>
    </source>
</evidence>
<dbReference type="AlphaFoldDB" id="A0A1G4NUB9"/>
<keyword evidence="8" id="KW-0934">Plastid</keyword>
<dbReference type="GO" id="GO:0006412">
    <property type="term" value="P:translation"/>
    <property type="evidence" value="ECO:0007669"/>
    <property type="project" value="UniProtKB-UniRule"/>
</dbReference>
<protein>
    <recommendedName>
        <fullName evidence="6 7">Large ribosomal subunit protein uL23c</fullName>
    </recommendedName>
</protein>
<keyword evidence="3 7" id="KW-0694">RNA-binding</keyword>
<evidence type="ECO:0000256" key="3">
    <source>
        <dbReference type="ARBA" id="ARBA00022884"/>
    </source>
</evidence>
<accession>A0A1G4NUB9</accession>
<dbReference type="GO" id="GO:0003735">
    <property type="term" value="F:structural constituent of ribosome"/>
    <property type="evidence" value="ECO:0007669"/>
    <property type="project" value="InterPro"/>
</dbReference>
<evidence type="ECO:0000256" key="1">
    <source>
        <dbReference type="ARBA" id="ARBA00006700"/>
    </source>
</evidence>
<name>A0A1G4NUB9_9FLOR</name>
<dbReference type="SUPFAM" id="SSF54189">
    <property type="entry name" value="Ribosomal proteins S24e, L23 and L15e"/>
    <property type="match status" value="1"/>
</dbReference>
<reference evidence="8" key="1">
    <citation type="submission" date="2016-10" db="EMBL/GenBank/DDBJ databases">
        <title>Chloroplast genomes as a tool to resolve red algal phylogenies: a case study in the Nemaliales.</title>
        <authorList>
            <person name="Costa J.F."/>
            <person name="Lin S.M."/>
            <person name="Macaya E.C."/>
            <person name="Fernandez-Garcia C."/>
            <person name="Verbruggen H."/>
        </authorList>
    </citation>
    <scope>NUCLEOTIDE SEQUENCE</scope>
    <source>
        <strain evidence="8">HV00480</strain>
    </source>
</reference>
<dbReference type="Pfam" id="PF00276">
    <property type="entry name" value="Ribosomal_L23"/>
    <property type="match status" value="1"/>
</dbReference>
<dbReference type="RefSeq" id="YP_009313950.1">
    <property type="nucleotide sequence ID" value="NC_031659.1"/>
</dbReference>
<dbReference type="GO" id="GO:1990904">
    <property type="term" value="C:ribonucleoprotein complex"/>
    <property type="evidence" value="ECO:0007669"/>
    <property type="project" value="UniProtKB-KW"/>
</dbReference>
<comment type="subcellular location">
    <subcellularLocation>
        <location evidence="7">Plastid</location>
        <location evidence="7">Chloroplast</location>
    </subcellularLocation>
</comment>
<geneLocation type="chloroplast" evidence="8"/>
<gene>
    <name evidence="7 8" type="primary">rpl23</name>
    <name evidence="8" type="ORF">HV00480_162</name>
</gene>
<comment type="subunit">
    <text evidence="7">Part of the 50S ribosomal subunit.</text>
</comment>
<dbReference type="GO" id="GO:0019843">
    <property type="term" value="F:rRNA binding"/>
    <property type="evidence" value="ECO:0007669"/>
    <property type="project" value="UniProtKB-UniRule"/>
</dbReference>
<evidence type="ECO:0000256" key="7">
    <source>
        <dbReference type="HAMAP-Rule" id="MF_01369"/>
    </source>
</evidence>
<dbReference type="HAMAP" id="MF_01369_B">
    <property type="entry name" value="Ribosomal_uL23_B"/>
    <property type="match status" value="1"/>
</dbReference>
<dbReference type="InterPro" id="IPR013025">
    <property type="entry name" value="Ribosomal_uL23-like"/>
</dbReference>
<sequence>MQQDNQNHFIDLINKPILTDKTTRILEDNQYCFTVRKNAKKEEIKYAIEELFDVKVIRINTLRKPLKKRRVGKFVGYKTMYKKAIVKLRDGDRIMLFPET</sequence>
<proteinExistence type="inferred from homology"/>
<dbReference type="NCBIfam" id="NF004368">
    <property type="entry name" value="PRK05738.3-4"/>
    <property type="match status" value="1"/>
</dbReference>
<dbReference type="NCBIfam" id="NF004363">
    <property type="entry name" value="PRK05738.2-4"/>
    <property type="match status" value="1"/>
</dbReference>
<evidence type="ECO:0000256" key="2">
    <source>
        <dbReference type="ARBA" id="ARBA00022730"/>
    </source>
</evidence>
<organism evidence="8">
    <name type="scientific">Hommersandiophycus borowitzkae</name>
    <dbReference type="NCBI Taxonomy" id="268573"/>
    <lineage>
        <taxon>Eukaryota</taxon>
        <taxon>Rhodophyta</taxon>
        <taxon>Florideophyceae</taxon>
        <taxon>Nemaliophycidae</taxon>
        <taxon>Nemaliales</taxon>
        <taxon>Liagoraceae</taxon>
        <taxon>Hommersandiophycus</taxon>
    </lineage>
</organism>
<dbReference type="GO" id="GO:0005840">
    <property type="term" value="C:ribosome"/>
    <property type="evidence" value="ECO:0007669"/>
    <property type="project" value="UniProtKB-KW"/>
</dbReference>
<comment type="function">
    <text evidence="7">Binds to 23S rRNA.</text>
</comment>
<keyword evidence="8" id="KW-0150">Chloroplast</keyword>
<dbReference type="Gene3D" id="3.30.70.330">
    <property type="match status" value="1"/>
</dbReference>
<evidence type="ECO:0000313" key="8">
    <source>
        <dbReference type="EMBL" id="SCW22204.1"/>
    </source>
</evidence>
<dbReference type="InterPro" id="IPR012678">
    <property type="entry name" value="Ribosomal_uL23/eL15/eS24_sf"/>
</dbReference>
<dbReference type="FunFam" id="3.30.70.330:FF:000001">
    <property type="entry name" value="50S ribosomal protein L23"/>
    <property type="match status" value="1"/>
</dbReference>